<sequence>MGKVSKIQIVKNPKPERDYNIHLEFPEFTCVCPKTGLPDFANIIIDYVPDKKIIELKSLKLYFVSYRNLGMFHEKAVNRILDDIVSACKPRSIKVVGEFSVRGGLTTTVEAGCQ</sequence>
<dbReference type="Proteomes" id="UP000176938">
    <property type="component" value="Unassembled WGS sequence"/>
</dbReference>
<accession>A0A1F4REG7</accession>
<proteinExistence type="inferred from homology"/>
<dbReference type="HAMAP" id="MF_00818">
    <property type="entry name" value="QueF_type1"/>
    <property type="match status" value="1"/>
</dbReference>
<dbReference type="EMBL" id="METP01000017">
    <property type="protein sequence ID" value="OGC06604.1"/>
    <property type="molecule type" value="Genomic_DNA"/>
</dbReference>
<comment type="catalytic activity">
    <reaction evidence="5">
        <text>7-aminomethyl-7-carbaguanine + 2 NADP(+) = 7-cyano-7-carbaguanine + 2 NADPH + 3 H(+)</text>
        <dbReference type="Rhea" id="RHEA:13409"/>
        <dbReference type="ChEBI" id="CHEBI:15378"/>
        <dbReference type="ChEBI" id="CHEBI:45075"/>
        <dbReference type="ChEBI" id="CHEBI:57783"/>
        <dbReference type="ChEBI" id="CHEBI:58349"/>
        <dbReference type="ChEBI" id="CHEBI:58703"/>
        <dbReference type="EC" id="1.7.1.13"/>
    </reaction>
</comment>
<feature type="binding site" evidence="5">
    <location>
        <begin position="73"/>
        <end position="74"/>
    </location>
    <ligand>
        <name>substrate</name>
    </ligand>
</feature>
<evidence type="ECO:0000256" key="5">
    <source>
        <dbReference type="HAMAP-Rule" id="MF_00818"/>
    </source>
</evidence>
<dbReference type="UniPathway" id="UPA00392"/>
<comment type="subcellular location">
    <subcellularLocation>
        <location evidence="5">Cytoplasm</location>
    </subcellularLocation>
</comment>
<dbReference type="Gene3D" id="3.30.1130.10">
    <property type="match status" value="1"/>
</dbReference>
<gene>
    <name evidence="5" type="primary">queF</name>
    <name evidence="6" type="ORF">A3H38_05460</name>
</gene>
<comment type="function">
    <text evidence="5">Catalyzes the NADPH-dependent reduction of 7-cyano-7-deazaguanine (preQ0) to 7-aminomethyl-7-deazaguanine (preQ1).</text>
</comment>
<dbReference type="GO" id="GO:0005737">
    <property type="term" value="C:cytoplasm"/>
    <property type="evidence" value="ECO:0007669"/>
    <property type="project" value="UniProtKB-SubCell"/>
</dbReference>
<comment type="pathway">
    <text evidence="5">tRNA modification; tRNA-queuosine biosynthesis.</text>
</comment>
<dbReference type="InterPro" id="IPR043133">
    <property type="entry name" value="GTP-CH-I_C/QueF"/>
</dbReference>
<evidence type="ECO:0000256" key="1">
    <source>
        <dbReference type="ARBA" id="ARBA00022490"/>
    </source>
</evidence>
<dbReference type="Pfam" id="PF14489">
    <property type="entry name" value="QueF"/>
    <property type="match status" value="1"/>
</dbReference>
<evidence type="ECO:0000313" key="7">
    <source>
        <dbReference type="Proteomes" id="UP000176938"/>
    </source>
</evidence>
<dbReference type="EC" id="1.7.1.13" evidence="5"/>
<dbReference type="SUPFAM" id="SSF55620">
    <property type="entry name" value="Tetrahydrobiopterin biosynthesis enzymes-like"/>
    <property type="match status" value="1"/>
</dbReference>
<keyword evidence="1 5" id="KW-0963">Cytoplasm</keyword>
<organism evidence="6 7">
    <name type="scientific">candidate division WOR-1 bacterium RIFCSPLOWO2_02_FULL_46_20</name>
    <dbReference type="NCBI Taxonomy" id="1802567"/>
    <lineage>
        <taxon>Bacteria</taxon>
        <taxon>Bacillati</taxon>
        <taxon>Saganbacteria</taxon>
    </lineage>
</organism>
<name>A0A1F4REG7_UNCSA</name>
<keyword evidence="3 5" id="KW-0521">NADP</keyword>
<feature type="binding site" evidence="5">
    <location>
        <begin position="54"/>
        <end position="56"/>
    </location>
    <ligand>
        <name>substrate</name>
    </ligand>
</feature>
<dbReference type="NCBIfam" id="TIGR03139">
    <property type="entry name" value="QueF-II"/>
    <property type="match status" value="1"/>
</dbReference>
<dbReference type="PANTHER" id="PTHR34354:SF1">
    <property type="entry name" value="NADPH-DEPENDENT 7-CYANO-7-DEAZAGUANINE REDUCTASE"/>
    <property type="match status" value="1"/>
</dbReference>
<dbReference type="InterPro" id="IPR029500">
    <property type="entry name" value="QueF"/>
</dbReference>
<dbReference type="GO" id="GO:0033739">
    <property type="term" value="F:preQ1 synthase activity"/>
    <property type="evidence" value="ECO:0007669"/>
    <property type="project" value="UniProtKB-UniRule"/>
</dbReference>
<keyword evidence="2 5" id="KW-0671">Queuosine biosynthesis</keyword>
<reference evidence="6 7" key="1">
    <citation type="journal article" date="2016" name="Nat. Commun.">
        <title>Thousands of microbial genomes shed light on interconnected biogeochemical processes in an aquifer system.</title>
        <authorList>
            <person name="Anantharaman K."/>
            <person name="Brown C.T."/>
            <person name="Hug L.A."/>
            <person name="Sharon I."/>
            <person name="Castelle C.J."/>
            <person name="Probst A.J."/>
            <person name="Thomas B.C."/>
            <person name="Singh A."/>
            <person name="Wilkins M.J."/>
            <person name="Karaoz U."/>
            <person name="Brodie E.L."/>
            <person name="Williams K.H."/>
            <person name="Hubbard S.S."/>
            <person name="Banfield J.F."/>
        </authorList>
    </citation>
    <scope>NUCLEOTIDE SEQUENCE [LARGE SCALE GENOMIC DNA]</scope>
</reference>
<feature type="active site" description="Proton donor" evidence="5">
    <location>
        <position position="39"/>
    </location>
</feature>
<keyword evidence="4 5" id="KW-0560">Oxidoreductase</keyword>
<dbReference type="PIRSF" id="PIRSF027377">
    <property type="entry name" value="Nitrile_oxidored_QueF"/>
    <property type="match status" value="1"/>
</dbReference>
<evidence type="ECO:0000313" key="6">
    <source>
        <dbReference type="EMBL" id="OGC06604.1"/>
    </source>
</evidence>
<comment type="similarity">
    <text evidence="5">Belongs to the GTP cyclohydrolase I family. QueF type 1 subfamily.</text>
</comment>
<evidence type="ECO:0000256" key="3">
    <source>
        <dbReference type="ARBA" id="ARBA00022857"/>
    </source>
</evidence>
<dbReference type="GO" id="GO:0008616">
    <property type="term" value="P:tRNA queuosine(34) biosynthetic process"/>
    <property type="evidence" value="ECO:0007669"/>
    <property type="project" value="UniProtKB-UniRule"/>
</dbReference>
<dbReference type="InterPro" id="IPR016856">
    <property type="entry name" value="QueF_type1"/>
</dbReference>
<dbReference type="AlphaFoldDB" id="A0A1F4REG7"/>
<evidence type="ECO:0000256" key="2">
    <source>
        <dbReference type="ARBA" id="ARBA00022785"/>
    </source>
</evidence>
<protein>
    <recommendedName>
        <fullName evidence="5">NADPH-dependent 7-cyano-7-deazaguanine reductase</fullName>
        <ecNumber evidence="5">1.7.1.13</ecNumber>
    </recommendedName>
    <alternativeName>
        <fullName evidence="5">7-cyano-7-carbaguanine reductase</fullName>
    </alternativeName>
    <alternativeName>
        <fullName evidence="5">NADPH-dependent nitrile oxidoreductase</fullName>
    </alternativeName>
    <alternativeName>
        <fullName evidence="5">PreQ(0) reductase</fullName>
    </alternativeName>
</protein>
<dbReference type="InterPro" id="IPR050084">
    <property type="entry name" value="NADPH_dep_7-cyano-7-deazaG_red"/>
</dbReference>
<feature type="active site" description="Thioimide intermediate" evidence="5">
    <location>
        <position position="32"/>
    </location>
</feature>
<dbReference type="PANTHER" id="PTHR34354">
    <property type="entry name" value="NADPH-DEPENDENT 7-CYANO-7-DEAZAGUANINE REDUCTASE"/>
    <property type="match status" value="1"/>
</dbReference>
<comment type="caution">
    <text evidence="6">The sequence shown here is derived from an EMBL/GenBank/DDBJ whole genome shotgun (WGS) entry which is preliminary data.</text>
</comment>
<evidence type="ECO:0000256" key="4">
    <source>
        <dbReference type="ARBA" id="ARBA00023002"/>
    </source>
</evidence>